<sequence>MTSTLTARRSGGLIEALRFPLRLRVVGGAAAPSDTFRAWAWEDHHRSFMGPWATVVIAYICLLLRDMQGVLQAITISMMGVTAFSLAAISFNLVPFIKRENQHKWVVLPQTPIKENARFSVLTISLE</sequence>
<gene>
    <name evidence="2" type="ORF">DUNSADRAFT_10731</name>
</gene>
<comment type="caution">
    <text evidence="2">The sequence shown here is derived from an EMBL/GenBank/DDBJ whole genome shotgun (WGS) entry which is preliminary data.</text>
</comment>
<keyword evidence="1" id="KW-1133">Transmembrane helix</keyword>
<evidence type="ECO:0000313" key="3">
    <source>
        <dbReference type="Proteomes" id="UP000815325"/>
    </source>
</evidence>
<keyword evidence="1" id="KW-0812">Transmembrane</keyword>
<dbReference type="Proteomes" id="UP000815325">
    <property type="component" value="Unassembled WGS sequence"/>
</dbReference>
<evidence type="ECO:0000313" key="2">
    <source>
        <dbReference type="EMBL" id="KAF5833067.1"/>
    </source>
</evidence>
<organism evidence="2 3">
    <name type="scientific">Dunaliella salina</name>
    <name type="common">Green alga</name>
    <name type="synonym">Protococcus salinus</name>
    <dbReference type="NCBI Taxonomy" id="3046"/>
    <lineage>
        <taxon>Eukaryota</taxon>
        <taxon>Viridiplantae</taxon>
        <taxon>Chlorophyta</taxon>
        <taxon>core chlorophytes</taxon>
        <taxon>Chlorophyceae</taxon>
        <taxon>CS clade</taxon>
        <taxon>Chlamydomonadales</taxon>
        <taxon>Dunaliellaceae</taxon>
        <taxon>Dunaliella</taxon>
    </lineage>
</organism>
<feature type="transmembrane region" description="Helical" evidence="1">
    <location>
        <begin position="47"/>
        <end position="65"/>
    </location>
</feature>
<protein>
    <submittedName>
        <fullName evidence="2">Uncharacterized protein</fullName>
    </submittedName>
</protein>
<evidence type="ECO:0000256" key="1">
    <source>
        <dbReference type="SAM" id="Phobius"/>
    </source>
</evidence>
<feature type="transmembrane region" description="Helical" evidence="1">
    <location>
        <begin position="71"/>
        <end position="94"/>
    </location>
</feature>
<accession>A0ABQ7GEP9</accession>
<reference evidence="2" key="1">
    <citation type="submission" date="2017-08" db="EMBL/GenBank/DDBJ databases">
        <authorList>
            <person name="Polle J.E."/>
            <person name="Barry K."/>
            <person name="Cushman J."/>
            <person name="Schmutz J."/>
            <person name="Tran D."/>
            <person name="Hathwaick L.T."/>
            <person name="Yim W.C."/>
            <person name="Jenkins J."/>
            <person name="Mckie-Krisberg Z.M."/>
            <person name="Prochnik S."/>
            <person name="Lindquist E."/>
            <person name="Dockter R.B."/>
            <person name="Adam C."/>
            <person name="Molina H."/>
            <person name="Bunkerborg J."/>
            <person name="Jin E."/>
            <person name="Buchheim M."/>
            <person name="Magnuson J."/>
        </authorList>
    </citation>
    <scope>NUCLEOTIDE SEQUENCE</scope>
    <source>
        <strain evidence="2">CCAP 19/18</strain>
    </source>
</reference>
<dbReference type="EMBL" id="MU069832">
    <property type="protein sequence ID" value="KAF5833067.1"/>
    <property type="molecule type" value="Genomic_DNA"/>
</dbReference>
<keyword evidence="3" id="KW-1185">Reference proteome</keyword>
<keyword evidence="1" id="KW-0472">Membrane</keyword>
<proteinExistence type="predicted"/>
<name>A0ABQ7GEP9_DUNSA</name>